<dbReference type="PANTHER" id="PTHR11098">
    <property type="entry name" value="NICOTINATE PHOSPHORIBOSYLTRANSFERASE"/>
    <property type="match status" value="1"/>
</dbReference>
<dbReference type="InterPro" id="IPR040727">
    <property type="entry name" value="NAPRTase_N"/>
</dbReference>
<evidence type="ECO:0000259" key="8">
    <source>
        <dbReference type="Pfam" id="PF04095"/>
    </source>
</evidence>
<evidence type="ECO:0000256" key="2">
    <source>
        <dbReference type="ARBA" id="ARBA00010897"/>
    </source>
</evidence>
<accession>A0A2S0N708</accession>
<dbReference type="GO" id="GO:0004516">
    <property type="term" value="F:nicotinate phosphoribosyltransferase activity"/>
    <property type="evidence" value="ECO:0007669"/>
    <property type="project" value="UniProtKB-UniRule"/>
</dbReference>
<comment type="PTM">
    <text evidence="7">Transiently phosphorylated on a His residue during the reaction cycle. Phosphorylation strongly increases the affinity for substrates and increases the rate of nicotinate D-ribonucleotide production. Dephosphorylation regenerates the low-affinity form of the enzyme, leading to product release.</text>
</comment>
<dbReference type="EMBL" id="CP027668">
    <property type="protein sequence ID" value="AVO43942.1"/>
    <property type="molecule type" value="Genomic_DNA"/>
</dbReference>
<feature type="domain" description="Nicotinate/nicotinamide phosphoribosyltransferase" evidence="8">
    <location>
        <begin position="192"/>
        <end position="426"/>
    </location>
</feature>
<dbReference type="PANTHER" id="PTHR11098:SF1">
    <property type="entry name" value="NICOTINATE PHOSPHORIBOSYLTRANSFERASE"/>
    <property type="match status" value="1"/>
</dbReference>
<proteinExistence type="inferred from homology"/>
<comment type="function">
    <text evidence="7">Catalyzes the synthesis of beta-nicotinate D-ribonucleotide from nicotinate and 5-phospho-D-ribose 1-phosphate at the expense of ATP.</text>
</comment>
<dbReference type="PIRSF" id="PIRSF000484">
    <property type="entry name" value="NAPRT"/>
    <property type="match status" value="1"/>
</dbReference>
<keyword evidence="11" id="KW-1185">Reference proteome</keyword>
<evidence type="ECO:0000256" key="7">
    <source>
        <dbReference type="HAMAP-Rule" id="MF_00570"/>
    </source>
</evidence>
<dbReference type="NCBIfam" id="NF003704">
    <property type="entry name" value="PRK05321.1"/>
    <property type="match status" value="1"/>
</dbReference>
<dbReference type="UniPathway" id="UPA00253">
    <property type="reaction ID" value="UER00457"/>
</dbReference>
<dbReference type="InterPro" id="IPR007229">
    <property type="entry name" value="Nic_PRibTrfase-Fam"/>
</dbReference>
<dbReference type="InterPro" id="IPR036068">
    <property type="entry name" value="Nicotinate_pribotase-like_C"/>
</dbReference>
<dbReference type="Proteomes" id="UP000237889">
    <property type="component" value="Chromosome"/>
</dbReference>
<feature type="domain" description="Nicotinate phosphoribosyltransferase N-terminal" evidence="9">
    <location>
        <begin position="23"/>
        <end position="147"/>
    </location>
</feature>
<comment type="similarity">
    <text evidence="2 7">Belongs to the NAPRTase family.</text>
</comment>
<keyword evidence="5 7" id="KW-0436">Ligase</keyword>
<keyword evidence="6 7" id="KW-0662">Pyridine nucleotide biosynthesis</keyword>
<evidence type="ECO:0000313" key="10">
    <source>
        <dbReference type="EMBL" id="AVO43942.1"/>
    </source>
</evidence>
<reference evidence="10 11" key="1">
    <citation type="submission" date="2018-03" db="EMBL/GenBank/DDBJ databases">
        <title>Genome sequencing of Phreatobacter sp.</title>
        <authorList>
            <person name="Kim S.-J."/>
            <person name="Heo J."/>
            <person name="Kwon S.-W."/>
        </authorList>
    </citation>
    <scope>NUCLEOTIDE SEQUENCE [LARGE SCALE GENOMIC DNA]</scope>
    <source>
        <strain evidence="10 11">S-12</strain>
    </source>
</reference>
<dbReference type="HAMAP" id="MF_00570">
    <property type="entry name" value="NAPRTase"/>
    <property type="match status" value="1"/>
</dbReference>
<dbReference type="InterPro" id="IPR041525">
    <property type="entry name" value="N/Namide_PRibTrfase"/>
</dbReference>
<keyword evidence="10" id="KW-0328">Glycosyltransferase</keyword>
<evidence type="ECO:0000259" key="9">
    <source>
        <dbReference type="Pfam" id="PF17767"/>
    </source>
</evidence>
<dbReference type="SUPFAM" id="SSF54675">
    <property type="entry name" value="Nicotinate/Quinolinate PRTase N-terminal domain-like"/>
    <property type="match status" value="1"/>
</dbReference>
<organism evidence="10 11">
    <name type="scientific">Phreatobacter cathodiphilus</name>
    <dbReference type="NCBI Taxonomy" id="1868589"/>
    <lineage>
        <taxon>Bacteria</taxon>
        <taxon>Pseudomonadati</taxon>
        <taxon>Pseudomonadota</taxon>
        <taxon>Alphaproteobacteria</taxon>
        <taxon>Hyphomicrobiales</taxon>
        <taxon>Phreatobacteraceae</taxon>
        <taxon>Phreatobacter</taxon>
    </lineage>
</organism>
<dbReference type="Pfam" id="PF17767">
    <property type="entry name" value="NAPRTase_N"/>
    <property type="match status" value="1"/>
</dbReference>
<dbReference type="RefSeq" id="WP_106747272.1">
    <property type="nucleotide sequence ID" value="NZ_CP027668.1"/>
</dbReference>
<gene>
    <name evidence="7" type="primary">pncB</name>
    <name evidence="10" type="ORF">C6569_02035</name>
</gene>
<keyword evidence="4 7" id="KW-0597">Phosphoprotein</keyword>
<feature type="modified residue" description="Phosphohistidine; by autocatalysis" evidence="7">
    <location>
        <position position="245"/>
    </location>
</feature>
<dbReference type="GO" id="GO:0034355">
    <property type="term" value="P:NAD+ biosynthetic process via the salvage pathway"/>
    <property type="evidence" value="ECO:0007669"/>
    <property type="project" value="TreeGrafter"/>
</dbReference>
<dbReference type="GO" id="GO:0005829">
    <property type="term" value="C:cytosol"/>
    <property type="evidence" value="ECO:0007669"/>
    <property type="project" value="TreeGrafter"/>
</dbReference>
<dbReference type="KEGG" id="phr:C6569_02035"/>
<evidence type="ECO:0000256" key="3">
    <source>
        <dbReference type="ARBA" id="ARBA00013236"/>
    </source>
</evidence>
<evidence type="ECO:0000313" key="11">
    <source>
        <dbReference type="Proteomes" id="UP000237889"/>
    </source>
</evidence>
<evidence type="ECO:0000256" key="1">
    <source>
        <dbReference type="ARBA" id="ARBA00004952"/>
    </source>
</evidence>
<comment type="pathway">
    <text evidence="1 7">Cofactor biosynthesis; NAD(+) biosynthesis; nicotinate D-ribonucleotide from nicotinate: step 1/1.</text>
</comment>
<name>A0A2S0N708_9HYPH</name>
<comment type="catalytic activity">
    <reaction evidence="7">
        <text>5-phospho-alpha-D-ribose 1-diphosphate + nicotinate + ATP + H2O = nicotinate beta-D-ribonucleotide + ADP + phosphate + diphosphate</text>
        <dbReference type="Rhea" id="RHEA:36163"/>
        <dbReference type="ChEBI" id="CHEBI:15377"/>
        <dbReference type="ChEBI" id="CHEBI:30616"/>
        <dbReference type="ChEBI" id="CHEBI:32544"/>
        <dbReference type="ChEBI" id="CHEBI:33019"/>
        <dbReference type="ChEBI" id="CHEBI:43474"/>
        <dbReference type="ChEBI" id="CHEBI:57502"/>
        <dbReference type="ChEBI" id="CHEBI:58017"/>
        <dbReference type="ChEBI" id="CHEBI:456216"/>
        <dbReference type="EC" id="6.3.4.21"/>
    </reaction>
</comment>
<dbReference type="Gene3D" id="3.20.140.10">
    <property type="entry name" value="nicotinate phosphoribosyltransferase"/>
    <property type="match status" value="1"/>
</dbReference>
<evidence type="ECO:0000256" key="4">
    <source>
        <dbReference type="ARBA" id="ARBA00022553"/>
    </source>
</evidence>
<evidence type="ECO:0000256" key="5">
    <source>
        <dbReference type="ARBA" id="ARBA00022598"/>
    </source>
</evidence>
<evidence type="ECO:0000256" key="6">
    <source>
        <dbReference type="ARBA" id="ARBA00022642"/>
    </source>
</evidence>
<dbReference type="InterPro" id="IPR006406">
    <property type="entry name" value="Nic_PRibTrfase"/>
</dbReference>
<sequence length="438" mass="50142">MVDIATRVYNHTWKLDPIIRSLLDSDYYKFSMQQLIRRFHPDVTATFALTNRTRTIRLAEVIDERELREQLDHARDLRFKPKELIWLAGNTFYGRERIFGPDYLAFLKDFRLPEYQLEKRDGQYELTFAGKWAETTMWEVQALAIINELRARATMRSLSKLELDILYANAKAKAWEKIKRLRRLKEEVGTLKISDFGTRRRHGYLWQQWMMEAMADALGPEVFTGTSNMKLAMDLGLEAIGTNAHELPMVYGALAKTDEELLKAPYRVLEDWARIYDQNMRIILPDCFGTAHFLAHAPDWVADWTGARPDSKDPTEGTEELIAWWRAKGRDPAKKLVILSDGMDIDSIEETARRFTGKVRIGYGWGTNLTNDFKGCVPNGDPDALAPISVVCKVVEANGRPAVKLSDNPLKATGPAEEIARYRRVFGTVGMTAHPVLV</sequence>
<protein>
    <recommendedName>
        <fullName evidence="3 7">Nicotinate phosphoribosyltransferase</fullName>
        <shortName evidence="7">NAPRTase</shortName>
        <ecNumber evidence="3 7">6.3.4.21</ecNumber>
    </recommendedName>
</protein>
<dbReference type="AlphaFoldDB" id="A0A2S0N708"/>
<dbReference type="Pfam" id="PF04095">
    <property type="entry name" value="NAPRTase"/>
    <property type="match status" value="1"/>
</dbReference>
<dbReference type="SUPFAM" id="SSF51690">
    <property type="entry name" value="Nicotinate/Quinolinate PRTase C-terminal domain-like"/>
    <property type="match status" value="1"/>
</dbReference>
<dbReference type="EC" id="6.3.4.21" evidence="3 7"/>
<keyword evidence="10" id="KW-0808">Transferase</keyword>
<dbReference type="OrthoDB" id="9771406at2"/>
<dbReference type="GO" id="GO:0016757">
    <property type="term" value="F:glycosyltransferase activity"/>
    <property type="evidence" value="ECO:0007669"/>
    <property type="project" value="UniProtKB-KW"/>
</dbReference>